<evidence type="ECO:0000313" key="5">
    <source>
        <dbReference type="EMBL" id="VDB99257.1"/>
    </source>
</evidence>
<dbReference type="Gene3D" id="3.40.50.300">
    <property type="entry name" value="P-loop containing nucleotide triphosphate hydrolases"/>
    <property type="match status" value="1"/>
</dbReference>
<dbReference type="EMBL" id="LR031358">
    <property type="protein sequence ID" value="VDB99257.1"/>
    <property type="molecule type" value="Genomic_DNA"/>
</dbReference>
<dbReference type="SUPFAM" id="SSF52540">
    <property type="entry name" value="P-loop containing nucleoside triphosphate hydrolases"/>
    <property type="match status" value="1"/>
</dbReference>
<dbReference type="EMBL" id="MLOK01000058">
    <property type="protein sequence ID" value="OIM20441.1"/>
    <property type="molecule type" value="Genomic_DNA"/>
</dbReference>
<proteinExistence type="predicted"/>
<keyword evidence="2 4" id="KW-0067">ATP-binding</keyword>
<dbReference type="AlphaFoldDB" id="A0A6N4A528"/>
<gene>
    <name evidence="4" type="ORF">ATX59_08950</name>
    <name evidence="5" type="ORF">OENI_1838</name>
</gene>
<dbReference type="InterPro" id="IPR003439">
    <property type="entry name" value="ABC_transporter-like_ATP-bd"/>
</dbReference>
<dbReference type="InterPro" id="IPR003593">
    <property type="entry name" value="AAA+_ATPase"/>
</dbReference>
<reference evidence="5 7" key="2">
    <citation type="submission" date="2018-08" db="EMBL/GenBank/DDBJ databases">
        <authorList>
            <person name="Lorentzen P. G. S. M."/>
        </authorList>
    </citation>
    <scope>NUCLEOTIDE SEQUENCE [LARGE SCALE GENOMIC DNA]</scope>
    <source>
        <strain evidence="5 7">CRBO_1381</strain>
    </source>
</reference>
<name>A0A6N4A528_OENOE</name>
<evidence type="ECO:0000256" key="2">
    <source>
        <dbReference type="ARBA" id="ARBA00022840"/>
    </source>
</evidence>
<dbReference type="CDD" id="cd03230">
    <property type="entry name" value="ABC_DR_subfamily_A"/>
    <property type="match status" value="1"/>
</dbReference>
<sequence>MLKIDNLTKTLENKKVISGISFSLKPGQIVGLIGRNGVGKTTLFRLISGEYVPDQGRVTSDESADARSEIFYLDSPDNFTNAFTANQLARIFKVSYPQLDIDWFKNLLKTNNLSLNKKLSGMSKGQRGLILAISAITSKSKYIFLDEPLDGLDLIIRDQVKQMLITAVSNSDTSVMIASHNLEELDFLADRIILLKNGKIEKDYLPGEELKTANVAKLQMVIEGELPKVVSECGHILEKRGHLYVVLFKDYNSKVASRIKRTKAQYIEQLPVNSDDIFRATFEEDYRLRQSAGKRTNK</sequence>
<dbReference type="InterPro" id="IPR027417">
    <property type="entry name" value="P-loop_NTPase"/>
</dbReference>
<keyword evidence="1" id="KW-0547">Nucleotide-binding</keyword>
<dbReference type="Proteomes" id="UP000181728">
    <property type="component" value="Unassembled WGS sequence"/>
</dbReference>
<accession>A0A6N4A528</accession>
<dbReference type="GO" id="GO:0005524">
    <property type="term" value="F:ATP binding"/>
    <property type="evidence" value="ECO:0007669"/>
    <property type="project" value="UniProtKB-KW"/>
</dbReference>
<feature type="domain" description="ABC transporter" evidence="3">
    <location>
        <begin position="2"/>
        <end position="222"/>
    </location>
</feature>
<protein>
    <submittedName>
        <fullName evidence="5">ABC transporter (ATP-binding protein) involved in resistance to cell wall inhibitors</fullName>
    </submittedName>
    <submittedName>
        <fullName evidence="4">ABC transporter ATP-binding protein</fullName>
    </submittedName>
</protein>
<dbReference type="GO" id="GO:0016887">
    <property type="term" value="F:ATP hydrolysis activity"/>
    <property type="evidence" value="ECO:0007669"/>
    <property type="project" value="InterPro"/>
</dbReference>
<evidence type="ECO:0000313" key="4">
    <source>
        <dbReference type="EMBL" id="OIM20441.1"/>
    </source>
</evidence>
<dbReference type="RefSeq" id="WP_071420148.1">
    <property type="nucleotide sequence ID" value="NZ_LR031358.1"/>
</dbReference>
<dbReference type="Proteomes" id="UP000294726">
    <property type="component" value="Chromosome"/>
</dbReference>
<evidence type="ECO:0000313" key="6">
    <source>
        <dbReference type="Proteomes" id="UP000181728"/>
    </source>
</evidence>
<reference evidence="4 6" key="1">
    <citation type="journal article" date="2016" name="BMC Genomics">
        <title>Consensus pan-genome assembly of the specialised wine bacterium Oenococcus oeni.</title>
        <authorList>
            <person name="Sternes P.R."/>
            <person name="Borneman A.R."/>
        </authorList>
    </citation>
    <scope>NUCLEOTIDE SEQUENCE [LARGE SCALE GENOMIC DNA]</scope>
    <source>
        <strain evidence="4 6">AWRIB661</strain>
    </source>
</reference>
<dbReference type="PANTHER" id="PTHR43158">
    <property type="entry name" value="SKFA PEPTIDE EXPORT ATP-BINDING PROTEIN SKFE"/>
    <property type="match status" value="1"/>
</dbReference>
<evidence type="ECO:0000256" key="1">
    <source>
        <dbReference type="ARBA" id="ARBA00022741"/>
    </source>
</evidence>
<organism evidence="4 6">
    <name type="scientific">Oenococcus oeni</name>
    <name type="common">Leuconostoc oenos</name>
    <dbReference type="NCBI Taxonomy" id="1247"/>
    <lineage>
        <taxon>Bacteria</taxon>
        <taxon>Bacillati</taxon>
        <taxon>Bacillota</taxon>
        <taxon>Bacilli</taxon>
        <taxon>Lactobacillales</taxon>
        <taxon>Lactobacillaceae</taxon>
        <taxon>Oenococcus</taxon>
    </lineage>
</organism>
<dbReference type="PROSITE" id="PS50893">
    <property type="entry name" value="ABC_TRANSPORTER_2"/>
    <property type="match status" value="1"/>
</dbReference>
<evidence type="ECO:0000313" key="7">
    <source>
        <dbReference type="Proteomes" id="UP000294726"/>
    </source>
</evidence>
<dbReference type="Pfam" id="PF00005">
    <property type="entry name" value="ABC_tran"/>
    <property type="match status" value="1"/>
</dbReference>
<evidence type="ECO:0000259" key="3">
    <source>
        <dbReference type="PROSITE" id="PS50893"/>
    </source>
</evidence>
<dbReference type="PANTHER" id="PTHR43158:SF10">
    <property type="entry name" value="ABC TRANSPORTER ATP-BINDING PROTEIN YTRB"/>
    <property type="match status" value="1"/>
</dbReference>
<dbReference type="SMART" id="SM00382">
    <property type="entry name" value="AAA"/>
    <property type="match status" value="1"/>
</dbReference>